<name>A0A833H026_9LEPT</name>
<dbReference type="EMBL" id="WBUI01000021">
    <property type="protein sequence ID" value="KAB2930374.1"/>
    <property type="molecule type" value="Genomic_DNA"/>
</dbReference>
<comment type="caution">
    <text evidence="1">The sequence shown here is derived from an EMBL/GenBank/DDBJ whole genome shotgun (WGS) entry which is preliminary data.</text>
</comment>
<accession>A0A833H026</accession>
<reference evidence="1 2" key="1">
    <citation type="submission" date="2019-10" db="EMBL/GenBank/DDBJ databases">
        <title>Extracellular Electron Transfer in a Candidatus Methanoperedens spp. Enrichment Culture.</title>
        <authorList>
            <person name="Berger S."/>
            <person name="Rangel Shaw D."/>
            <person name="Berben T."/>
            <person name="In 'T Zandt M."/>
            <person name="Frank J."/>
            <person name="Reimann J."/>
            <person name="Jetten M.S.M."/>
            <person name="Welte C.U."/>
        </authorList>
    </citation>
    <scope>NUCLEOTIDE SEQUENCE [LARGE SCALE GENOMIC DNA]</scope>
    <source>
        <strain evidence="1">SB12</strain>
    </source>
</reference>
<sequence length="133" mass="15305">MSYLRYPGAMLSILLMLLFMTATLAQSGVEKTERMERFEKDGIVIELKPLHLEMDGYRNFELRIMNLTEAPRSVHGRFRLLSRSGQEAGSCTLFVELAPGESKTRTKACKETALSRSYRFEIVRVYSFVLDQE</sequence>
<organism evidence="1 2">
    <name type="scientific">Leptonema illini</name>
    <dbReference type="NCBI Taxonomy" id="183"/>
    <lineage>
        <taxon>Bacteria</taxon>
        <taxon>Pseudomonadati</taxon>
        <taxon>Spirochaetota</taxon>
        <taxon>Spirochaetia</taxon>
        <taxon>Leptospirales</taxon>
        <taxon>Leptospiraceae</taxon>
        <taxon>Leptonema</taxon>
    </lineage>
</organism>
<gene>
    <name evidence="1" type="ORF">F9K24_17065</name>
</gene>
<dbReference type="AlphaFoldDB" id="A0A833H026"/>
<protein>
    <submittedName>
        <fullName evidence="1">Uncharacterized protein</fullName>
    </submittedName>
</protein>
<evidence type="ECO:0000313" key="2">
    <source>
        <dbReference type="Proteomes" id="UP000460298"/>
    </source>
</evidence>
<proteinExistence type="predicted"/>
<dbReference type="Proteomes" id="UP000460298">
    <property type="component" value="Unassembled WGS sequence"/>
</dbReference>
<evidence type="ECO:0000313" key="1">
    <source>
        <dbReference type="EMBL" id="KAB2930374.1"/>
    </source>
</evidence>